<name>A0ABU6J4G6_9BURK</name>
<protein>
    <submittedName>
        <fullName evidence="2">Alpha/beta hydrolase</fullName>
    </submittedName>
</protein>
<evidence type="ECO:0000313" key="3">
    <source>
        <dbReference type="Proteomes" id="UP001352263"/>
    </source>
</evidence>
<dbReference type="InterPro" id="IPR029058">
    <property type="entry name" value="AB_hydrolase_fold"/>
</dbReference>
<organism evidence="2 3">
    <name type="scientific">Noviherbaspirillum album</name>
    <dbReference type="NCBI Taxonomy" id="3080276"/>
    <lineage>
        <taxon>Bacteria</taxon>
        <taxon>Pseudomonadati</taxon>
        <taxon>Pseudomonadota</taxon>
        <taxon>Betaproteobacteria</taxon>
        <taxon>Burkholderiales</taxon>
        <taxon>Oxalobacteraceae</taxon>
        <taxon>Noviherbaspirillum</taxon>
    </lineage>
</organism>
<comment type="caution">
    <text evidence="2">The sequence shown here is derived from an EMBL/GenBank/DDBJ whole genome shotgun (WGS) entry which is preliminary data.</text>
</comment>
<dbReference type="RefSeq" id="WP_326505075.1">
    <property type="nucleotide sequence ID" value="NZ_JAWIIV010000002.1"/>
</dbReference>
<accession>A0ABU6J4G6</accession>
<keyword evidence="3" id="KW-1185">Reference proteome</keyword>
<dbReference type="Gene3D" id="3.40.50.1820">
    <property type="entry name" value="alpha/beta hydrolase"/>
    <property type="match status" value="1"/>
</dbReference>
<dbReference type="GO" id="GO:0016787">
    <property type="term" value="F:hydrolase activity"/>
    <property type="evidence" value="ECO:0007669"/>
    <property type="project" value="UniProtKB-KW"/>
</dbReference>
<gene>
    <name evidence="2" type="ORF">RY831_04145</name>
</gene>
<proteinExistence type="predicted"/>
<dbReference type="InterPro" id="IPR050266">
    <property type="entry name" value="AB_hydrolase_sf"/>
</dbReference>
<dbReference type="PANTHER" id="PTHR43798">
    <property type="entry name" value="MONOACYLGLYCEROL LIPASE"/>
    <property type="match status" value="1"/>
</dbReference>
<sequence>MKPDNLTTPPDVMSLLNDIEMRQHGEGRSMIVLHGLQSTMDVWNNVIQRLEGWRVVMLNMPGRGQSKRWNKSDGPIENFYSVERYTDTLFALIQRIGEPVTLAGWSMGAIVALRYAQKYGLDAVDQLILLSGVAKVDGNCSSFRGRTVSEVVIEAQNRSEAAGMFNVADPIAVAHTWFSLQHLDFRGTLSSIDKPTVVIHGTNDAECPASQGKFMAERIPSAVWVPLEQIDHFVLKLAPEEIVMAIQNNRCSH</sequence>
<dbReference type="Proteomes" id="UP001352263">
    <property type="component" value="Unassembled WGS sequence"/>
</dbReference>
<dbReference type="SUPFAM" id="SSF53474">
    <property type="entry name" value="alpha/beta-Hydrolases"/>
    <property type="match status" value="1"/>
</dbReference>
<evidence type="ECO:0000313" key="2">
    <source>
        <dbReference type="EMBL" id="MEC4718326.1"/>
    </source>
</evidence>
<keyword evidence="2" id="KW-0378">Hydrolase</keyword>
<feature type="domain" description="AB hydrolase-1" evidence="1">
    <location>
        <begin position="30"/>
        <end position="132"/>
    </location>
</feature>
<dbReference type="InterPro" id="IPR000073">
    <property type="entry name" value="AB_hydrolase_1"/>
</dbReference>
<evidence type="ECO:0000259" key="1">
    <source>
        <dbReference type="Pfam" id="PF00561"/>
    </source>
</evidence>
<dbReference type="Pfam" id="PF00561">
    <property type="entry name" value="Abhydrolase_1"/>
    <property type="match status" value="1"/>
</dbReference>
<reference evidence="2 3" key="1">
    <citation type="submission" date="2023-10" db="EMBL/GenBank/DDBJ databases">
        <title>Noviherbaspirillum sp. CPCC 100848 genome assembly.</title>
        <authorList>
            <person name="Li X.Y."/>
            <person name="Fang X.M."/>
        </authorList>
    </citation>
    <scope>NUCLEOTIDE SEQUENCE [LARGE SCALE GENOMIC DNA]</scope>
    <source>
        <strain evidence="2 3">CPCC 100848</strain>
    </source>
</reference>
<dbReference type="EMBL" id="JAWIIV010000002">
    <property type="protein sequence ID" value="MEC4718326.1"/>
    <property type="molecule type" value="Genomic_DNA"/>
</dbReference>